<dbReference type="EMBL" id="VSRR010024298">
    <property type="protein sequence ID" value="MPC66110.1"/>
    <property type="molecule type" value="Genomic_DNA"/>
</dbReference>
<organism evidence="1 2">
    <name type="scientific">Portunus trituberculatus</name>
    <name type="common">Swimming crab</name>
    <name type="synonym">Neptunus trituberculatus</name>
    <dbReference type="NCBI Taxonomy" id="210409"/>
    <lineage>
        <taxon>Eukaryota</taxon>
        <taxon>Metazoa</taxon>
        <taxon>Ecdysozoa</taxon>
        <taxon>Arthropoda</taxon>
        <taxon>Crustacea</taxon>
        <taxon>Multicrustacea</taxon>
        <taxon>Malacostraca</taxon>
        <taxon>Eumalacostraca</taxon>
        <taxon>Eucarida</taxon>
        <taxon>Decapoda</taxon>
        <taxon>Pleocyemata</taxon>
        <taxon>Brachyura</taxon>
        <taxon>Eubrachyura</taxon>
        <taxon>Portunoidea</taxon>
        <taxon>Portunidae</taxon>
        <taxon>Portuninae</taxon>
        <taxon>Portunus</taxon>
    </lineage>
</organism>
<name>A0A5B7H1S0_PORTR</name>
<dbReference type="OrthoDB" id="7554598at2759"/>
<accession>A0A5B7H1S0</accession>
<reference evidence="1 2" key="1">
    <citation type="submission" date="2019-05" db="EMBL/GenBank/DDBJ databases">
        <title>Another draft genome of Portunus trituberculatus and its Hox gene families provides insights of decapod evolution.</title>
        <authorList>
            <person name="Jeong J.-H."/>
            <person name="Song I."/>
            <person name="Kim S."/>
            <person name="Choi T."/>
            <person name="Kim D."/>
            <person name="Ryu S."/>
            <person name="Kim W."/>
        </authorList>
    </citation>
    <scope>NUCLEOTIDE SEQUENCE [LARGE SCALE GENOMIC DNA]</scope>
    <source>
        <tissue evidence="1">Muscle</tissue>
    </source>
</reference>
<gene>
    <name evidence="1" type="ORF">E2C01_060254</name>
</gene>
<evidence type="ECO:0000313" key="2">
    <source>
        <dbReference type="Proteomes" id="UP000324222"/>
    </source>
</evidence>
<dbReference type="Proteomes" id="UP000324222">
    <property type="component" value="Unassembled WGS sequence"/>
</dbReference>
<sequence length="89" mass="9814">MQQQHHRAAPITFIAGDTVIVEAPPRESKLSPKFMDPRLIVSEGNGHKFAVFVPALNTVEMVHCDRLKKTKASDPAFDNSLSTALDEDV</sequence>
<comment type="caution">
    <text evidence="1">The sequence shown here is derived from an EMBL/GenBank/DDBJ whole genome shotgun (WGS) entry which is preliminary data.</text>
</comment>
<evidence type="ECO:0000313" key="1">
    <source>
        <dbReference type="EMBL" id="MPC66110.1"/>
    </source>
</evidence>
<keyword evidence="2" id="KW-1185">Reference proteome</keyword>
<proteinExistence type="predicted"/>
<protein>
    <submittedName>
        <fullName evidence="1">Uncharacterized protein</fullName>
    </submittedName>
</protein>
<dbReference type="AlphaFoldDB" id="A0A5B7H1S0"/>